<reference evidence="2 3" key="1">
    <citation type="submission" date="2016-04" db="EMBL/GenBank/DDBJ databases">
        <title>A degradative enzymes factory behind the ericoid mycorrhizal symbiosis.</title>
        <authorList>
            <consortium name="DOE Joint Genome Institute"/>
            <person name="Martino E."/>
            <person name="Morin E."/>
            <person name="Grelet G."/>
            <person name="Kuo A."/>
            <person name="Kohler A."/>
            <person name="Daghino S."/>
            <person name="Barry K."/>
            <person name="Choi C."/>
            <person name="Cichocki N."/>
            <person name="Clum A."/>
            <person name="Copeland A."/>
            <person name="Hainaut M."/>
            <person name="Haridas S."/>
            <person name="Labutti K."/>
            <person name="Lindquist E."/>
            <person name="Lipzen A."/>
            <person name="Khouja H.-R."/>
            <person name="Murat C."/>
            <person name="Ohm R."/>
            <person name="Olson A."/>
            <person name="Spatafora J."/>
            <person name="Veneault-Fourrey C."/>
            <person name="Henrissat B."/>
            <person name="Grigoriev I."/>
            <person name="Martin F."/>
            <person name="Perotto S."/>
        </authorList>
    </citation>
    <scope>NUCLEOTIDE SEQUENCE [LARGE SCALE GENOMIC DNA]</scope>
    <source>
        <strain evidence="2 3">E</strain>
    </source>
</reference>
<organism evidence="2 3">
    <name type="scientific">Hyaloscypha bicolor E</name>
    <dbReference type="NCBI Taxonomy" id="1095630"/>
    <lineage>
        <taxon>Eukaryota</taxon>
        <taxon>Fungi</taxon>
        <taxon>Dikarya</taxon>
        <taxon>Ascomycota</taxon>
        <taxon>Pezizomycotina</taxon>
        <taxon>Leotiomycetes</taxon>
        <taxon>Helotiales</taxon>
        <taxon>Hyaloscyphaceae</taxon>
        <taxon>Hyaloscypha</taxon>
        <taxon>Hyaloscypha bicolor</taxon>
    </lineage>
</organism>
<dbReference type="OrthoDB" id="3538878at2759"/>
<evidence type="ECO:0000313" key="2">
    <source>
        <dbReference type="EMBL" id="PMD54426.1"/>
    </source>
</evidence>
<name>A0A2J6SUI4_9HELO</name>
<protein>
    <submittedName>
        <fullName evidence="2">Uncharacterized protein</fullName>
    </submittedName>
</protein>
<keyword evidence="1" id="KW-0732">Signal</keyword>
<keyword evidence="3" id="KW-1185">Reference proteome</keyword>
<dbReference type="EMBL" id="KZ613865">
    <property type="protein sequence ID" value="PMD54426.1"/>
    <property type="molecule type" value="Genomic_DNA"/>
</dbReference>
<feature type="chain" id="PRO_5014443377" evidence="1">
    <location>
        <begin position="19"/>
        <end position="224"/>
    </location>
</feature>
<feature type="signal peptide" evidence="1">
    <location>
        <begin position="1"/>
        <end position="18"/>
    </location>
</feature>
<dbReference type="GeneID" id="36596054"/>
<dbReference type="Proteomes" id="UP000235371">
    <property type="component" value="Unassembled WGS sequence"/>
</dbReference>
<sequence>MLQHMILLLFLFLPFSLADPKPTPTLPFTVAAFQSPFPPTASNSVTGLRIYASDGFFWAGRTRAAPNTGCGELRGSKCPAGNETVLWVDREGKAFLDSADPQQIYIDTRTGALSYLTPVSTPSNKFSPGANVVNFLHLGHGTNLTSVIPGADPHIFVNAGPGTFNWLGSDNSYWFLCPQNGNSTKYQIMKEVTVNDPAQPGCLSGIALVAIDYSGASPAVGVYL</sequence>
<gene>
    <name evidence="2" type="ORF">K444DRAFT_699227</name>
</gene>
<proteinExistence type="predicted"/>
<dbReference type="AlphaFoldDB" id="A0A2J6SUI4"/>
<dbReference type="InParanoid" id="A0A2J6SUI4"/>
<accession>A0A2J6SUI4</accession>
<dbReference type="RefSeq" id="XP_024731330.1">
    <property type="nucleotide sequence ID" value="XM_024887978.1"/>
</dbReference>
<evidence type="ECO:0000313" key="3">
    <source>
        <dbReference type="Proteomes" id="UP000235371"/>
    </source>
</evidence>
<evidence type="ECO:0000256" key="1">
    <source>
        <dbReference type="SAM" id="SignalP"/>
    </source>
</evidence>